<accession>A0ABW0MRJ6</accession>
<evidence type="ECO:0000313" key="2">
    <source>
        <dbReference type="Proteomes" id="UP001596101"/>
    </source>
</evidence>
<organism evidence="1 2">
    <name type="scientific">Massilia suwonensis</name>
    <dbReference type="NCBI Taxonomy" id="648895"/>
    <lineage>
        <taxon>Bacteria</taxon>
        <taxon>Pseudomonadati</taxon>
        <taxon>Pseudomonadota</taxon>
        <taxon>Betaproteobacteria</taxon>
        <taxon>Burkholderiales</taxon>
        <taxon>Oxalobacteraceae</taxon>
        <taxon>Telluria group</taxon>
        <taxon>Massilia</taxon>
    </lineage>
</organism>
<evidence type="ECO:0000313" key="1">
    <source>
        <dbReference type="EMBL" id="MFC5479496.1"/>
    </source>
</evidence>
<keyword evidence="2" id="KW-1185">Reference proteome</keyword>
<comment type="caution">
    <text evidence="1">The sequence shown here is derived from an EMBL/GenBank/DDBJ whole genome shotgun (WGS) entry which is preliminary data.</text>
</comment>
<protein>
    <submittedName>
        <fullName evidence="1">DUF2863 family protein</fullName>
    </submittedName>
</protein>
<dbReference type="Proteomes" id="UP001596101">
    <property type="component" value="Unassembled WGS sequence"/>
</dbReference>
<dbReference type="Pfam" id="PF11062">
    <property type="entry name" value="DUF2863"/>
    <property type="match status" value="1"/>
</dbReference>
<name>A0ABW0MRJ6_9BURK</name>
<proteinExistence type="predicted"/>
<dbReference type="RefSeq" id="WP_379757087.1">
    <property type="nucleotide sequence ID" value="NZ_JBHSMR010000013.1"/>
</dbReference>
<gene>
    <name evidence="1" type="ORF">ACFPQ5_14970</name>
</gene>
<reference evidence="2" key="1">
    <citation type="journal article" date="2019" name="Int. J. Syst. Evol. Microbiol.">
        <title>The Global Catalogue of Microorganisms (GCM) 10K type strain sequencing project: providing services to taxonomists for standard genome sequencing and annotation.</title>
        <authorList>
            <consortium name="The Broad Institute Genomics Platform"/>
            <consortium name="The Broad Institute Genome Sequencing Center for Infectious Disease"/>
            <person name="Wu L."/>
            <person name="Ma J."/>
        </authorList>
    </citation>
    <scope>NUCLEOTIDE SEQUENCE [LARGE SCALE GENOMIC DNA]</scope>
    <source>
        <strain evidence="2">CCUG 43111</strain>
    </source>
</reference>
<dbReference type="InterPro" id="IPR021292">
    <property type="entry name" value="DUF2863"/>
</dbReference>
<dbReference type="EMBL" id="JBHSMR010000013">
    <property type="protein sequence ID" value="MFC5479496.1"/>
    <property type="molecule type" value="Genomic_DNA"/>
</dbReference>
<sequence length="419" mass="45719">MRRPSKDSSNKLSAESQRLSSIAQAIVQSASRVEERTWEHQLDVQLQKLLRTNHQESIDAALNALFKDDLAAYDVLMDGVEAVSESSTMVEQQDGKDVAWQALLVAAPILAWTRFSIGSGTIPAELLTTLSAHFSAHLLAEGVQMSMAPTLYAIDQLPRTHAETYALTHKLAQAAHKDAGIKPAARAPETAPFLADTRYLLVALVAPANAPLFRWQEPQHQLDFEKERANALSAWREQATANVARMLPGCGVELLLPEAYYVACREADKAIRPISIRAAVHYLTNTLDLEASDLRAVIAGFGEEAADGQIDEYRVGFTLRQSAEVVYGIVWPLYGQEDEEGTPMEGPGAGGLLPAPLSPINEIIAHLNEAGVTHIKRINELYVAEYCDDCGAPLFADPTGELVHAEMPEDTPAGTEHFH</sequence>